<proteinExistence type="predicted"/>
<feature type="compositionally biased region" description="Basic and acidic residues" evidence="1">
    <location>
        <begin position="256"/>
        <end position="298"/>
    </location>
</feature>
<feature type="domain" description="Lin1244/Lin1753-like N-terminal" evidence="2">
    <location>
        <begin position="11"/>
        <end position="105"/>
    </location>
</feature>
<gene>
    <name evidence="3" type="ORF">FEZ51_01940</name>
</gene>
<dbReference type="EMBL" id="VBTH01000002">
    <property type="protein sequence ID" value="TLQ05444.1"/>
    <property type="molecule type" value="Genomic_DNA"/>
</dbReference>
<name>A0A5R9BXI3_9LACO</name>
<dbReference type="PANTHER" id="PTHR39196">
    <property type="entry name" value="PRIMOSOME, DNAD SUBUNIT"/>
    <property type="match status" value="1"/>
</dbReference>
<feature type="region of interest" description="Disordered" evidence="1">
    <location>
        <begin position="250"/>
        <end position="298"/>
    </location>
</feature>
<dbReference type="RefSeq" id="WP_138473788.1">
    <property type="nucleotide sequence ID" value="NZ_VBTH01000002.1"/>
</dbReference>
<dbReference type="OrthoDB" id="2082007at2"/>
<dbReference type="Pfam" id="PF14297">
    <property type="entry name" value="Lin1244_N"/>
    <property type="match status" value="1"/>
</dbReference>
<dbReference type="InterPro" id="IPR025400">
    <property type="entry name" value="Lin1244/Lin1753-like_N"/>
</dbReference>
<dbReference type="PANTHER" id="PTHR39196:SF1">
    <property type="entry name" value="PRIMOSOME, DNAD SUBUNIT"/>
    <property type="match status" value="1"/>
</dbReference>
<accession>A0A5R9BXI3</accession>
<protein>
    <submittedName>
        <fullName evidence="3">DUF4373 domain-containing protein</fullName>
    </submittedName>
</protein>
<organism evidence="3 4">
    <name type="scientific">Pediococcus stilesii</name>
    <dbReference type="NCBI Taxonomy" id="331679"/>
    <lineage>
        <taxon>Bacteria</taxon>
        <taxon>Bacillati</taxon>
        <taxon>Bacillota</taxon>
        <taxon>Bacilli</taxon>
        <taxon>Lactobacillales</taxon>
        <taxon>Lactobacillaceae</taxon>
        <taxon>Pediococcus</taxon>
    </lineage>
</organism>
<dbReference type="AlphaFoldDB" id="A0A5R9BXI3"/>
<evidence type="ECO:0000313" key="3">
    <source>
        <dbReference type="EMBL" id="TLQ05444.1"/>
    </source>
</evidence>
<comment type="caution">
    <text evidence="3">The sequence shown here is derived from an EMBL/GenBank/DDBJ whole genome shotgun (WGS) entry which is preliminary data.</text>
</comment>
<evidence type="ECO:0000256" key="1">
    <source>
        <dbReference type="SAM" id="MobiDB-lite"/>
    </source>
</evidence>
<sequence length="321" mass="36786">MARPTKQGLDYFPFDVDLFSDPVIEMVSGKYEAKGELAVVKLLNEIYRQNGYYLEWNELTAGQLQKRVPGASAGMIEQIVGLLVKWNYFDSKLFDSEKVLTSAHIQEVYFEATKRRKSTRPTKYVINVNNNSTSKEVNVDINAQSKVKESKVKKSKDKKPPAYADDSPYIILSRSLYSKMKANNPTMKKVTDKEFNSKMQKWANTMRLAVERDGRTVEQLQKAINWSQNHEFWSGVILSADSLRQKFDTMSVQSQKDAERKKNGGRRVVERETLPDWAKEPDEQPKSEPKKADPKVTERINQQLKALRGRSKPENIGGNNV</sequence>
<reference evidence="3 4" key="1">
    <citation type="submission" date="2019-05" db="EMBL/GenBank/DDBJ databases">
        <title>The metagenome of a microbial culture collection derived from dairy environment covers the genomic content of the human microbiome.</title>
        <authorList>
            <person name="Roder T."/>
            <person name="Wuthrich D."/>
            <person name="Sattari Z."/>
            <person name="Von Ah U."/>
            <person name="Bar C."/>
            <person name="Ronchi F."/>
            <person name="Macpherson A.J."/>
            <person name="Ganal-Vonarburg S.C."/>
            <person name="Bruggmann R."/>
            <person name="Vergeres G."/>
        </authorList>
    </citation>
    <scope>NUCLEOTIDE SEQUENCE [LARGE SCALE GENOMIC DNA]</scope>
    <source>
        <strain evidence="3 4">FAM 18815</strain>
    </source>
</reference>
<evidence type="ECO:0000259" key="2">
    <source>
        <dbReference type="Pfam" id="PF14297"/>
    </source>
</evidence>
<dbReference type="Proteomes" id="UP000305541">
    <property type="component" value="Unassembled WGS sequence"/>
</dbReference>
<evidence type="ECO:0000313" key="4">
    <source>
        <dbReference type="Proteomes" id="UP000305541"/>
    </source>
</evidence>